<organism evidence="2 3">
    <name type="scientific">Mycobacterium phage Gaia</name>
    <dbReference type="NCBI Taxonomy" id="1486472"/>
    <lineage>
        <taxon>Viruses</taxon>
        <taxon>Duplodnaviria</taxon>
        <taxon>Heunggongvirae</taxon>
        <taxon>Uroviricota</taxon>
        <taxon>Caudoviricetes</taxon>
        <taxon>Gaiavirus</taxon>
        <taxon>Gaiavirus gaia</taxon>
    </lineage>
</organism>
<dbReference type="KEGG" id="vg:23679682"/>
<feature type="region of interest" description="Disordered" evidence="1">
    <location>
        <begin position="34"/>
        <end position="55"/>
    </location>
</feature>
<reference evidence="2 3" key="1">
    <citation type="submission" date="2014-03" db="EMBL/GenBank/DDBJ databases">
        <authorList>
            <person name="Yoder B.A."/>
            <person name="Colicchio M.A."/>
            <person name="Schafer C.E."/>
            <person name="Abrahim M.R."/>
            <person name="Adkins N.L."/>
            <person name="Burke K.A."/>
            <person name="Churilla B.M."/>
            <person name="Cohen K.L."/>
            <person name="Fasoranti T.O."/>
            <person name="Genkil J.S."/>
            <person name="Kramer Z.J."/>
            <person name="Prout A.K."/>
            <person name="Schwarz A.G."/>
            <person name="Tish M."/>
            <person name="Vispute N."/>
            <person name="Wilkes K.E."/>
            <person name="Williams C.R."/>
            <person name="Xiao X."/>
            <person name="Yu V.J."/>
            <person name="Lapin J.S."/>
            <person name="Ott C.T."/>
            <person name="Walburn T.D."/>
            <person name="Bradley K.W."/>
            <person name="Clarke D.Q."/>
            <person name="Lewis M.F."/>
            <person name="Barker L.P."/>
            <person name="Bailey C."/>
            <person name="Asai D.J."/>
            <person name="Bowman C.A."/>
            <person name="Russell D.A."/>
            <person name="Pope W.H."/>
            <person name="Jacobs-Sera D."/>
            <person name="Hendrix R.W."/>
            <person name="Hatfull G.F."/>
        </authorList>
    </citation>
    <scope>NUCLEOTIDE SEQUENCE [LARGE SCALE GENOMIC DNA]</scope>
</reference>
<gene>
    <name evidence="2" type="primary">176</name>
    <name evidence="2" type="ORF">PBI_GAIA_176</name>
</gene>
<accession>A0A068F212</accession>
<keyword evidence="3" id="KW-1185">Reference proteome</keyword>
<dbReference type="EMBL" id="KJ567043">
    <property type="protein sequence ID" value="AID58992.1"/>
    <property type="molecule type" value="Genomic_DNA"/>
</dbReference>
<evidence type="ECO:0000256" key="1">
    <source>
        <dbReference type="SAM" id="MobiDB-lite"/>
    </source>
</evidence>
<sequence length="55" mass="6001">MANVGDLFIMIHPTGQRVLMKIAELVGDEFRAEPATQADADTVGDSLLPELDMTR</sequence>
<name>A0A068F212_9CAUD</name>
<proteinExistence type="predicted"/>
<evidence type="ECO:0000313" key="2">
    <source>
        <dbReference type="EMBL" id="AID58992.1"/>
    </source>
</evidence>
<protein>
    <submittedName>
        <fullName evidence="2">Uncharacterized protein</fullName>
    </submittedName>
</protein>
<dbReference type="Proteomes" id="UP000027491">
    <property type="component" value="Segment"/>
</dbReference>
<evidence type="ECO:0000313" key="3">
    <source>
        <dbReference type="Proteomes" id="UP000027491"/>
    </source>
</evidence>
<dbReference type="GeneID" id="23679682"/>
<dbReference type="RefSeq" id="YP_009124915.1">
    <property type="nucleotide sequence ID" value="NC_026590.1"/>
</dbReference>